<proteinExistence type="predicted"/>
<dbReference type="InterPro" id="IPR051849">
    <property type="entry name" value="GAG-degrading_sulfatase"/>
</dbReference>
<evidence type="ECO:0000313" key="4">
    <source>
        <dbReference type="Proteomes" id="UP000809273"/>
    </source>
</evidence>
<protein>
    <submittedName>
        <fullName evidence="3">Sulfatase-like hydrolase/transferase</fullName>
    </submittedName>
</protein>
<dbReference type="Proteomes" id="UP000809273">
    <property type="component" value="Unassembled WGS sequence"/>
</dbReference>
<comment type="caution">
    <text evidence="3">The sequence shown here is derived from an EMBL/GenBank/DDBJ whole genome shotgun (WGS) entry which is preliminary data.</text>
</comment>
<keyword evidence="3" id="KW-0378">Hydrolase</keyword>
<dbReference type="CDD" id="cd16035">
    <property type="entry name" value="sulfatase_like"/>
    <property type="match status" value="1"/>
</dbReference>
<dbReference type="GO" id="GO:0004065">
    <property type="term" value="F:arylsulfatase activity"/>
    <property type="evidence" value="ECO:0007669"/>
    <property type="project" value="TreeGrafter"/>
</dbReference>
<organism evidence="3 4">
    <name type="scientific">Candidatus Zymogenus saltonus</name>
    <dbReference type="NCBI Taxonomy" id="2844893"/>
    <lineage>
        <taxon>Bacteria</taxon>
        <taxon>Deltaproteobacteria</taxon>
        <taxon>Candidatus Zymogenia</taxon>
        <taxon>Candidatus Zymogeniales</taxon>
        <taxon>Candidatus Zymogenaceae</taxon>
        <taxon>Candidatus Zymogenus</taxon>
    </lineage>
</organism>
<dbReference type="AlphaFoldDB" id="A0A9D8KDH7"/>
<accession>A0A9D8KDH7</accession>
<dbReference type="InterPro" id="IPR017850">
    <property type="entry name" value="Alkaline_phosphatase_core_sf"/>
</dbReference>
<feature type="domain" description="Sulfatase N-terminal" evidence="2">
    <location>
        <begin position="45"/>
        <end position="396"/>
    </location>
</feature>
<reference evidence="3" key="1">
    <citation type="journal article" date="2021" name="Environ. Microbiol.">
        <title>Genomic characterization of three novel Desulfobacterota classes expand the metabolic and phylogenetic diversity of the phylum.</title>
        <authorList>
            <person name="Murphy C.L."/>
            <person name="Biggerstaff J."/>
            <person name="Eichhorn A."/>
            <person name="Ewing E."/>
            <person name="Shahan R."/>
            <person name="Soriano D."/>
            <person name="Stewart S."/>
            <person name="VanMol K."/>
            <person name="Walker R."/>
            <person name="Walters P."/>
            <person name="Elshahed M.S."/>
            <person name="Youssef N.H."/>
        </authorList>
    </citation>
    <scope>NUCLEOTIDE SEQUENCE</scope>
    <source>
        <strain evidence="3">Zod_Metabat.24</strain>
    </source>
</reference>
<name>A0A9D8KDH7_9DELT</name>
<gene>
    <name evidence="3" type="ORF">JW984_04945</name>
</gene>
<dbReference type="EMBL" id="JAFGIX010000025">
    <property type="protein sequence ID" value="MBN1572528.1"/>
    <property type="molecule type" value="Genomic_DNA"/>
</dbReference>
<dbReference type="InterPro" id="IPR000917">
    <property type="entry name" value="Sulfatase_N"/>
</dbReference>
<dbReference type="InterPro" id="IPR006311">
    <property type="entry name" value="TAT_signal"/>
</dbReference>
<sequence length="574" mass="64937">MKGERGLNLLKRIDRREFIKGAAATGTAAASGFMSPSLIFGAKRPNILMITVDEERRRVGFPKDARFKNHDRIAERGVTFNNYHVTSPLCGPSRSSMYTGLHVPDTEIHENLISPVASDLSLDIPPLGRMLRDAGYYTGHKGKWHLSRPRRGRGYDLEPYGFANNIEEPYLYRIQYQSGYEKDSIPARDTARWLKETAPEIARTRPWFMSVDFINPHDIMHFDTDGYEGRVQEEAEGDEQKTAPAPNDPIYRKVWNASPPKSFFNDDLSTKPNAQREYLKMLNYVYGEIPRKRDDLWRAYIDYYINCTLDVDRRIGEVLDALEESGQADNTIVIFTSDHGEMAGAHGLRQKLPAIYRENTNVPLVICHPDVSGGFSTDALASGVDLVPTIMAIAGISEEKLKGRYGDLPGYDLTGQMESPTGAGRRAERSGGLIVLWSALHGVDGDFPEKVQKLKEARRSGSRMPGDLSRDWSKRGIMRGMFDGRYKFARYFSPLEFHTPTDFKTLVRKNDLEIYDTASDPDEIVNLAHSPEDNRELVIEMNGKLNGLIKKEIKDDKIGPFPTPMRNQNRGPKR</sequence>
<dbReference type="PANTHER" id="PTHR46615">
    <property type="entry name" value="ARYLSULFATASE K"/>
    <property type="match status" value="1"/>
</dbReference>
<dbReference type="GO" id="GO:0015024">
    <property type="term" value="F:glucuronate-2-sulfatase activity"/>
    <property type="evidence" value="ECO:0007669"/>
    <property type="project" value="TreeGrafter"/>
</dbReference>
<reference evidence="3" key="2">
    <citation type="submission" date="2021-01" db="EMBL/GenBank/DDBJ databases">
        <authorList>
            <person name="Hahn C.R."/>
            <person name="Youssef N.H."/>
            <person name="Elshahed M."/>
        </authorList>
    </citation>
    <scope>NUCLEOTIDE SEQUENCE</scope>
    <source>
        <strain evidence="3">Zod_Metabat.24</strain>
    </source>
</reference>
<dbReference type="PROSITE" id="PS51318">
    <property type="entry name" value="TAT"/>
    <property type="match status" value="1"/>
</dbReference>
<feature type="region of interest" description="Disordered" evidence="1">
    <location>
        <begin position="555"/>
        <end position="574"/>
    </location>
</feature>
<dbReference type="PANTHER" id="PTHR46615:SF1">
    <property type="entry name" value="ARYLSULFATASE K"/>
    <property type="match status" value="1"/>
</dbReference>
<dbReference type="SUPFAM" id="SSF53649">
    <property type="entry name" value="Alkaline phosphatase-like"/>
    <property type="match status" value="1"/>
</dbReference>
<dbReference type="NCBIfam" id="TIGR01409">
    <property type="entry name" value="TAT_signal_seq"/>
    <property type="match status" value="1"/>
</dbReference>
<evidence type="ECO:0000256" key="1">
    <source>
        <dbReference type="SAM" id="MobiDB-lite"/>
    </source>
</evidence>
<evidence type="ECO:0000259" key="2">
    <source>
        <dbReference type="Pfam" id="PF00884"/>
    </source>
</evidence>
<evidence type="ECO:0000313" key="3">
    <source>
        <dbReference type="EMBL" id="MBN1572528.1"/>
    </source>
</evidence>
<dbReference type="InterPro" id="IPR019546">
    <property type="entry name" value="TAT_signal_bac_arc"/>
</dbReference>
<dbReference type="Pfam" id="PF00884">
    <property type="entry name" value="Sulfatase"/>
    <property type="match status" value="1"/>
</dbReference>
<feature type="compositionally biased region" description="Polar residues" evidence="1">
    <location>
        <begin position="565"/>
        <end position="574"/>
    </location>
</feature>
<dbReference type="Gene3D" id="3.40.720.10">
    <property type="entry name" value="Alkaline Phosphatase, subunit A"/>
    <property type="match status" value="1"/>
</dbReference>